<gene>
    <name evidence="1" type="ORF">pC6.5d_687</name>
</gene>
<geneLocation type="plasmid" evidence="1">
    <name>pC6.5d</name>
</geneLocation>
<proteinExistence type="predicted"/>
<evidence type="ECO:0000313" key="1">
    <source>
        <dbReference type="EMBL" id="QCL10580.1"/>
    </source>
</evidence>
<sequence length="98" mass="11872">MQTDRSYQTLILHEQGWQEIGASRIVRLADQMEGYKRIYKDRTNDKPYANQRGSWLWARGYMLCRKCLRGEVPTRIAGRYCHQWQRQRQLLFKAFMTL</sequence>
<name>A0A7S4ZSX1_RHIRH</name>
<accession>A0A7S4ZSX1</accession>
<dbReference type="AlphaFoldDB" id="A0A7S4ZSX1"/>
<reference evidence="1" key="1">
    <citation type="submission" date="2018-12" db="EMBL/GenBank/DDBJ databases">
        <title>Three Rhizobium rhizogenes strains isolated from the same crown gall tumor carry diverse plasmids.</title>
        <authorList>
            <person name="Pulawska J."/>
            <person name="Kuzmanovic N."/>
        </authorList>
    </citation>
    <scope>NUCLEOTIDE SEQUENCE</scope>
    <source>
        <strain evidence="1">C6.5</strain>
        <plasmid evidence="1">pC6.5d</plasmid>
    </source>
</reference>
<dbReference type="EMBL" id="MK318989">
    <property type="protein sequence ID" value="QCL10580.1"/>
    <property type="molecule type" value="Genomic_DNA"/>
</dbReference>
<organism evidence="1">
    <name type="scientific">Rhizobium rhizogenes</name>
    <name type="common">Agrobacterium rhizogenes</name>
    <dbReference type="NCBI Taxonomy" id="359"/>
    <lineage>
        <taxon>Bacteria</taxon>
        <taxon>Pseudomonadati</taxon>
        <taxon>Pseudomonadota</taxon>
        <taxon>Alphaproteobacteria</taxon>
        <taxon>Hyphomicrobiales</taxon>
        <taxon>Rhizobiaceae</taxon>
        <taxon>Rhizobium/Agrobacterium group</taxon>
        <taxon>Rhizobium</taxon>
    </lineage>
</organism>
<protein>
    <submittedName>
        <fullName evidence="1">Uncharacterized protein</fullName>
    </submittedName>
</protein>
<keyword evidence="1" id="KW-0614">Plasmid</keyword>